<evidence type="ECO:0000256" key="3">
    <source>
        <dbReference type="ARBA" id="ARBA00023242"/>
    </source>
</evidence>
<dbReference type="Proteomes" id="UP001301769">
    <property type="component" value="Unassembled WGS sequence"/>
</dbReference>
<keyword evidence="3" id="KW-0539">Nucleus</keyword>
<dbReference type="PANTHER" id="PTHR31001:SF90">
    <property type="entry name" value="CENTROMERE DNA-BINDING PROTEIN COMPLEX CBF3 SUBUNIT B"/>
    <property type="match status" value="1"/>
</dbReference>
<gene>
    <name evidence="6" type="ORF">QBC37DRAFT_379277</name>
</gene>
<dbReference type="GO" id="GO:0005634">
    <property type="term" value="C:nucleus"/>
    <property type="evidence" value="ECO:0007669"/>
    <property type="project" value="UniProtKB-SubCell"/>
</dbReference>
<feature type="region of interest" description="Disordered" evidence="4">
    <location>
        <begin position="802"/>
        <end position="823"/>
    </location>
</feature>
<dbReference type="InterPro" id="IPR050613">
    <property type="entry name" value="Sec_Metabolite_Reg"/>
</dbReference>
<dbReference type="SMART" id="SM00066">
    <property type="entry name" value="GAL4"/>
    <property type="match status" value="1"/>
</dbReference>
<reference evidence="6" key="2">
    <citation type="submission" date="2023-05" db="EMBL/GenBank/DDBJ databases">
        <authorList>
            <consortium name="Lawrence Berkeley National Laboratory"/>
            <person name="Steindorff A."/>
            <person name="Hensen N."/>
            <person name="Bonometti L."/>
            <person name="Westerberg I."/>
            <person name="Brannstrom I.O."/>
            <person name="Guillou S."/>
            <person name="Cros-Aarteil S."/>
            <person name="Calhoun S."/>
            <person name="Haridas S."/>
            <person name="Kuo A."/>
            <person name="Mondo S."/>
            <person name="Pangilinan J."/>
            <person name="Riley R."/>
            <person name="Labutti K."/>
            <person name="Andreopoulos B."/>
            <person name="Lipzen A."/>
            <person name="Chen C."/>
            <person name="Yanf M."/>
            <person name="Daum C."/>
            <person name="Ng V."/>
            <person name="Clum A."/>
            <person name="Ohm R."/>
            <person name="Martin F."/>
            <person name="Silar P."/>
            <person name="Natvig D."/>
            <person name="Lalanne C."/>
            <person name="Gautier V."/>
            <person name="Ament-Velasquez S.L."/>
            <person name="Kruys A."/>
            <person name="Hutchinson M.I."/>
            <person name="Powell A.J."/>
            <person name="Barry K."/>
            <person name="Miller A.N."/>
            <person name="Grigoriev I.V."/>
            <person name="Debuchy R."/>
            <person name="Gladieux P."/>
            <person name="Thoren M.H."/>
            <person name="Johannesson H."/>
        </authorList>
    </citation>
    <scope>NUCLEOTIDE SEQUENCE</scope>
    <source>
        <strain evidence="6">PSN293</strain>
    </source>
</reference>
<dbReference type="PANTHER" id="PTHR31001">
    <property type="entry name" value="UNCHARACTERIZED TRANSCRIPTIONAL REGULATORY PROTEIN"/>
    <property type="match status" value="1"/>
</dbReference>
<evidence type="ECO:0000313" key="7">
    <source>
        <dbReference type="Proteomes" id="UP001301769"/>
    </source>
</evidence>
<evidence type="ECO:0000259" key="5">
    <source>
        <dbReference type="PROSITE" id="PS50048"/>
    </source>
</evidence>
<protein>
    <recommendedName>
        <fullName evidence="5">Zn(2)-C6 fungal-type domain-containing protein</fullName>
    </recommendedName>
</protein>
<feature type="region of interest" description="Disordered" evidence="4">
    <location>
        <begin position="62"/>
        <end position="97"/>
    </location>
</feature>
<dbReference type="AlphaFoldDB" id="A0AAN6XWJ8"/>
<feature type="region of interest" description="Disordered" evidence="4">
    <location>
        <begin position="1"/>
        <end position="39"/>
    </location>
</feature>
<keyword evidence="2" id="KW-0479">Metal-binding</keyword>
<dbReference type="InterPro" id="IPR007219">
    <property type="entry name" value="XnlR_reg_dom"/>
</dbReference>
<dbReference type="PROSITE" id="PS50048">
    <property type="entry name" value="ZN2_CY6_FUNGAL_2"/>
    <property type="match status" value="1"/>
</dbReference>
<dbReference type="CDD" id="cd12148">
    <property type="entry name" value="fungal_TF_MHR"/>
    <property type="match status" value="1"/>
</dbReference>
<dbReference type="InterPro" id="IPR001138">
    <property type="entry name" value="Zn2Cys6_DnaBD"/>
</dbReference>
<accession>A0AAN6XWJ8</accession>
<sequence length="902" mass="100005">MKRTITQSGLDKSDSSSSLPATHLKASHPPPHRQRQPQTSCDFCRLKKLKCDRAKPCSTCVARRRPCNGPPTPEATLSSSDGQITPDSEGTPRAPIAGITKRRSGLFAVTTDAPNDVLDRLRRLEEAVFGPPDASQPALGLSRPTANGDGMRDVSPNTPITLQESEQTDCATACDSVSPESGYHNVRFRFAESSRLPGTSSSSLTDDLPSHTMLGTSVKSIWLPSKEGILALLDDYLQGQHMFLGIIDPRAVRSLISHVYSDLPHRKSLELSQVALLLAIAATSAFFWDKEDGRLKYQFSSAFDAANWSVFWRNSAWDLLDQLRRDVAGSLEELQATCILAHLISQIEGCPSRYRRLQGNAITIAREISLHVVDAPNAFLPWDRHGESGNDITLYQTRDSESVKEIKRRVWWHLAGTDWLLSVMGGPLYKSYTVNPLHMNVRYPRNINDEDLQSLVPWPNDDPREWPDTTVEPPTTFTYSLLRLRVAEICYKIVDALPPICSRHGSSSGGIEQLPYDEIVRIDQLFDQVLTSFPASYGLGAPISPGAPADLDLQRQVLLLFFHARRARIFRPFLQLGTQVHTGRKKGSRQNGPQSWDLKYERFSRVCRDSARIVLAITSSLVGRGGVGNAAETFGAVGQQHSQRPKIVHRSGLILMHLFMACVILATDPTLSPSDPDQTNDVSARRRELAQGCFLLKMAGERSSMASGLMETLTMILNRHKLRVFCNQDRPDLEKQHSLEQFSPVEPTPLALQQQNNHVPSQQPFTGSFITSDIDDREAVSDIWDIDRLQERIRAQHAQQLKHKPAAAAPVQSQSLRPAEKQSAGYQVDTPYAPQIPSPAQSEILPLDGLWKDLVDAASGSFGGDASFQNSNMDGQLFGGNFDDGTQWDHLFADLEYFVGPS</sequence>
<comment type="caution">
    <text evidence="6">The sequence shown here is derived from an EMBL/GenBank/DDBJ whole genome shotgun (WGS) entry which is preliminary data.</text>
</comment>
<evidence type="ECO:0000313" key="6">
    <source>
        <dbReference type="EMBL" id="KAK4208234.1"/>
    </source>
</evidence>
<dbReference type="Pfam" id="PF04082">
    <property type="entry name" value="Fungal_trans"/>
    <property type="match status" value="1"/>
</dbReference>
<feature type="region of interest" description="Disordered" evidence="4">
    <location>
        <begin position="130"/>
        <end position="152"/>
    </location>
</feature>
<dbReference type="GO" id="GO:0006351">
    <property type="term" value="P:DNA-templated transcription"/>
    <property type="evidence" value="ECO:0007669"/>
    <property type="project" value="InterPro"/>
</dbReference>
<dbReference type="InterPro" id="IPR036864">
    <property type="entry name" value="Zn2-C6_fun-type_DNA-bd_sf"/>
</dbReference>
<dbReference type="GO" id="GO:0003677">
    <property type="term" value="F:DNA binding"/>
    <property type="evidence" value="ECO:0007669"/>
    <property type="project" value="InterPro"/>
</dbReference>
<dbReference type="PROSITE" id="PS00463">
    <property type="entry name" value="ZN2_CY6_FUNGAL_1"/>
    <property type="match status" value="1"/>
</dbReference>
<reference evidence="6" key="1">
    <citation type="journal article" date="2023" name="Mol. Phylogenet. Evol.">
        <title>Genome-scale phylogeny and comparative genomics of the fungal order Sordariales.</title>
        <authorList>
            <person name="Hensen N."/>
            <person name="Bonometti L."/>
            <person name="Westerberg I."/>
            <person name="Brannstrom I.O."/>
            <person name="Guillou S."/>
            <person name="Cros-Aarteil S."/>
            <person name="Calhoun S."/>
            <person name="Haridas S."/>
            <person name="Kuo A."/>
            <person name="Mondo S."/>
            <person name="Pangilinan J."/>
            <person name="Riley R."/>
            <person name="LaButti K."/>
            <person name="Andreopoulos B."/>
            <person name="Lipzen A."/>
            <person name="Chen C."/>
            <person name="Yan M."/>
            <person name="Daum C."/>
            <person name="Ng V."/>
            <person name="Clum A."/>
            <person name="Steindorff A."/>
            <person name="Ohm R.A."/>
            <person name="Martin F."/>
            <person name="Silar P."/>
            <person name="Natvig D.O."/>
            <person name="Lalanne C."/>
            <person name="Gautier V."/>
            <person name="Ament-Velasquez S.L."/>
            <person name="Kruys A."/>
            <person name="Hutchinson M.I."/>
            <person name="Powell A.J."/>
            <person name="Barry K."/>
            <person name="Miller A.N."/>
            <person name="Grigoriev I.V."/>
            <person name="Debuchy R."/>
            <person name="Gladieux P."/>
            <person name="Hiltunen Thoren M."/>
            <person name="Johannesson H."/>
        </authorList>
    </citation>
    <scope>NUCLEOTIDE SEQUENCE</scope>
    <source>
        <strain evidence="6">PSN293</strain>
    </source>
</reference>
<organism evidence="6 7">
    <name type="scientific">Rhypophila decipiens</name>
    <dbReference type="NCBI Taxonomy" id="261697"/>
    <lineage>
        <taxon>Eukaryota</taxon>
        <taxon>Fungi</taxon>
        <taxon>Dikarya</taxon>
        <taxon>Ascomycota</taxon>
        <taxon>Pezizomycotina</taxon>
        <taxon>Sordariomycetes</taxon>
        <taxon>Sordariomycetidae</taxon>
        <taxon>Sordariales</taxon>
        <taxon>Naviculisporaceae</taxon>
        <taxon>Rhypophila</taxon>
    </lineage>
</organism>
<proteinExistence type="predicted"/>
<dbReference type="GO" id="GO:0000981">
    <property type="term" value="F:DNA-binding transcription factor activity, RNA polymerase II-specific"/>
    <property type="evidence" value="ECO:0007669"/>
    <property type="project" value="InterPro"/>
</dbReference>
<keyword evidence="7" id="KW-1185">Reference proteome</keyword>
<comment type="subcellular location">
    <subcellularLocation>
        <location evidence="1">Nucleus</location>
    </subcellularLocation>
</comment>
<evidence type="ECO:0000256" key="1">
    <source>
        <dbReference type="ARBA" id="ARBA00004123"/>
    </source>
</evidence>
<evidence type="ECO:0000256" key="2">
    <source>
        <dbReference type="ARBA" id="ARBA00022723"/>
    </source>
</evidence>
<name>A0AAN6XWJ8_9PEZI</name>
<feature type="domain" description="Zn(2)-C6 fungal-type" evidence="5">
    <location>
        <begin position="40"/>
        <end position="67"/>
    </location>
</feature>
<dbReference type="Gene3D" id="4.10.240.10">
    <property type="entry name" value="Zn(2)-C6 fungal-type DNA-binding domain"/>
    <property type="match status" value="1"/>
</dbReference>
<feature type="compositionally biased region" description="Polar residues" evidence="4">
    <location>
        <begin position="75"/>
        <end position="88"/>
    </location>
</feature>
<dbReference type="GO" id="GO:0008270">
    <property type="term" value="F:zinc ion binding"/>
    <property type="evidence" value="ECO:0007669"/>
    <property type="project" value="InterPro"/>
</dbReference>
<dbReference type="SUPFAM" id="SSF57701">
    <property type="entry name" value="Zn2/Cys6 DNA-binding domain"/>
    <property type="match status" value="1"/>
</dbReference>
<dbReference type="Pfam" id="PF00172">
    <property type="entry name" value="Zn_clus"/>
    <property type="match status" value="1"/>
</dbReference>
<dbReference type="EMBL" id="MU858252">
    <property type="protein sequence ID" value="KAK4208234.1"/>
    <property type="molecule type" value="Genomic_DNA"/>
</dbReference>
<evidence type="ECO:0000256" key="4">
    <source>
        <dbReference type="SAM" id="MobiDB-lite"/>
    </source>
</evidence>
<dbReference type="CDD" id="cd00067">
    <property type="entry name" value="GAL4"/>
    <property type="match status" value="1"/>
</dbReference>